<dbReference type="Pfam" id="PF18922">
    <property type="entry name" value="DUF5672"/>
    <property type="match status" value="1"/>
</dbReference>
<keyword evidence="4" id="KW-1185">Reference proteome</keyword>
<sequence>MISLDNVTLIGVDCVQIERLILAAEISQLNLRFKEVKLLTHLESNHPQVVRIPELNSVTAYSKFVIKELYKYVDTEYALLIQHDGYVLNAAAWSPNFLDFDYIGAPTDWGMGNGGFSLRSKKLLQCAGQLDNVNQFHPEDVMLCKKYRSALENRGMRFANLETAFNFSVENYIWNGQFGFHNADISNWNSDALSKHPRLKNRFLKLKTSKKQCKIKLTYVVQIYEESPTAKPFMELLKIYAQYSADVLRQIHFVFVDDHSNPPLQIPTQINLNYTLLRITENIPWNQAGARNLGVTYAKSDYVILTDIDVVFPETLLERLLNFELPADAIFKFKTICNLQPVVPHFNTFFTSKKVFWKSNGVDEAFSGAYGFEDLYFYYLQKALGTKFYVHSASNIVYREHTQNKLTLHNHLSRDKGRNQKLYEEKMSELKHLENPLDARSTIYLNFGWSVVQSKTFNTSS</sequence>
<evidence type="ECO:0000313" key="3">
    <source>
        <dbReference type="EMBL" id="QIE60462.1"/>
    </source>
</evidence>
<gene>
    <name evidence="3" type="ORF">G5B37_13080</name>
</gene>
<dbReference type="Proteomes" id="UP000505306">
    <property type="component" value="Chromosome"/>
</dbReference>
<dbReference type="GO" id="GO:0016740">
    <property type="term" value="F:transferase activity"/>
    <property type="evidence" value="ECO:0007669"/>
    <property type="project" value="UniProtKB-KW"/>
</dbReference>
<feature type="domain" description="Glycosyltransferase 2-like" evidence="1">
    <location>
        <begin position="247"/>
        <end position="323"/>
    </location>
</feature>
<organism evidence="3 4">
    <name type="scientific">Rasiella rasia</name>
    <dbReference type="NCBI Taxonomy" id="2744027"/>
    <lineage>
        <taxon>Bacteria</taxon>
        <taxon>Pseudomonadati</taxon>
        <taxon>Bacteroidota</taxon>
        <taxon>Flavobacteriia</taxon>
        <taxon>Flavobacteriales</taxon>
        <taxon>Flavobacteriaceae</taxon>
        <taxon>Rasiella</taxon>
    </lineage>
</organism>
<proteinExistence type="predicted"/>
<dbReference type="KEGG" id="mgel:G5B37_13080"/>
<dbReference type="RefSeq" id="WP_164680474.1">
    <property type="nucleotide sequence ID" value="NZ_CP049057.1"/>
</dbReference>
<protein>
    <submittedName>
        <fullName evidence="3">Glycosyltransferase family 2 protein</fullName>
    </submittedName>
</protein>
<dbReference type="CDD" id="cd00761">
    <property type="entry name" value="Glyco_tranf_GTA_type"/>
    <property type="match status" value="1"/>
</dbReference>
<dbReference type="AlphaFoldDB" id="A0A6G6GPI7"/>
<keyword evidence="3" id="KW-0808">Transferase</keyword>
<evidence type="ECO:0000259" key="1">
    <source>
        <dbReference type="Pfam" id="PF00535"/>
    </source>
</evidence>
<evidence type="ECO:0000259" key="2">
    <source>
        <dbReference type="Pfam" id="PF18922"/>
    </source>
</evidence>
<feature type="domain" description="DUF5672" evidence="2">
    <location>
        <begin position="55"/>
        <end position="173"/>
    </location>
</feature>
<dbReference type="SUPFAM" id="SSF53448">
    <property type="entry name" value="Nucleotide-diphospho-sugar transferases"/>
    <property type="match status" value="1"/>
</dbReference>
<dbReference type="InterPro" id="IPR043729">
    <property type="entry name" value="DUF5672"/>
</dbReference>
<dbReference type="EMBL" id="CP049057">
    <property type="protein sequence ID" value="QIE60462.1"/>
    <property type="molecule type" value="Genomic_DNA"/>
</dbReference>
<reference evidence="3 4" key="1">
    <citation type="submission" date="2020-02" db="EMBL/GenBank/DDBJ databases">
        <title>Complete genome sequence of Flavobacteriaceae bacterium.</title>
        <authorList>
            <person name="Kim S.-J."/>
            <person name="Kim Y.-S."/>
            <person name="Kim K.-H."/>
        </authorList>
    </citation>
    <scope>NUCLEOTIDE SEQUENCE [LARGE SCALE GENOMIC DNA]</scope>
    <source>
        <strain evidence="3 4">RR4-40</strain>
    </source>
</reference>
<accession>A0A6G6GPI7</accession>
<dbReference type="InterPro" id="IPR029044">
    <property type="entry name" value="Nucleotide-diphossugar_trans"/>
</dbReference>
<dbReference type="Gene3D" id="3.90.550.10">
    <property type="entry name" value="Spore Coat Polysaccharide Biosynthesis Protein SpsA, Chain A"/>
    <property type="match status" value="1"/>
</dbReference>
<dbReference type="InterPro" id="IPR001173">
    <property type="entry name" value="Glyco_trans_2-like"/>
</dbReference>
<dbReference type="Pfam" id="PF00535">
    <property type="entry name" value="Glycos_transf_2"/>
    <property type="match status" value="1"/>
</dbReference>
<evidence type="ECO:0000313" key="4">
    <source>
        <dbReference type="Proteomes" id="UP000505306"/>
    </source>
</evidence>
<name>A0A6G6GPI7_9FLAO</name>